<feature type="domain" description="Dienelactone hydrolase" evidence="1">
    <location>
        <begin position="9"/>
        <end position="195"/>
    </location>
</feature>
<dbReference type="PANTHER" id="PTHR46623:SF6">
    <property type="entry name" value="ALPHA_BETA-HYDROLASES SUPERFAMILY PROTEIN"/>
    <property type="match status" value="1"/>
</dbReference>
<name>A0ABS8HQG9_9FIRM</name>
<accession>A0ABS8HQG9</accession>
<gene>
    <name evidence="2" type="ORF">LMF89_08640</name>
</gene>
<sequence length="201" mass="23147">MMLIHKNNSNTLIIVLHEIYGINKHIKQVCKELSKRKYDIIVPNLLNDRIMFRYDQEQIAYSYFINKIGFEIAMKQIEEILYSVRSNYKKIYVLGYSIGATLAWLCSQTGLCDLVVGFYGSRIRENIAIVPQCPTLLFFPTEEKSFDVDDLIMQLSEINNISVKKLSGKHGFADQFSKNYNNKSLLIASKEILLFVKSVSA</sequence>
<protein>
    <submittedName>
        <fullName evidence="2">Dienelactone hydrolase family protein</fullName>
    </submittedName>
</protein>
<organism evidence="2 3">
    <name type="scientific">Pelosinus baikalensis</name>
    <dbReference type="NCBI Taxonomy" id="2892015"/>
    <lineage>
        <taxon>Bacteria</taxon>
        <taxon>Bacillati</taxon>
        <taxon>Bacillota</taxon>
        <taxon>Negativicutes</taxon>
        <taxon>Selenomonadales</taxon>
        <taxon>Sporomusaceae</taxon>
        <taxon>Pelosinus</taxon>
    </lineage>
</organism>
<dbReference type="InterPro" id="IPR051049">
    <property type="entry name" value="Dienelactone_hydrolase-like"/>
</dbReference>
<keyword evidence="3" id="KW-1185">Reference proteome</keyword>
<dbReference type="Gene3D" id="3.40.50.1820">
    <property type="entry name" value="alpha/beta hydrolase"/>
    <property type="match status" value="1"/>
</dbReference>
<proteinExistence type="predicted"/>
<keyword evidence="2" id="KW-0378">Hydrolase</keyword>
<comment type="caution">
    <text evidence="2">The sequence shown here is derived from an EMBL/GenBank/DDBJ whole genome shotgun (WGS) entry which is preliminary data.</text>
</comment>
<reference evidence="2" key="1">
    <citation type="submission" date="2021-11" db="EMBL/GenBank/DDBJ databases">
        <title>Description of a new species Pelosinus isolated from the bottom sediments of Lake Baikal.</title>
        <authorList>
            <person name="Zakharyuk A."/>
        </authorList>
    </citation>
    <scope>NUCLEOTIDE SEQUENCE</scope>
    <source>
        <strain evidence="2">Bkl1</strain>
    </source>
</reference>
<dbReference type="RefSeq" id="WP_229534677.1">
    <property type="nucleotide sequence ID" value="NZ_JAJHJB010000009.1"/>
</dbReference>
<dbReference type="PANTHER" id="PTHR46623">
    <property type="entry name" value="CARBOXYMETHYLENEBUTENOLIDASE-RELATED"/>
    <property type="match status" value="1"/>
</dbReference>
<evidence type="ECO:0000313" key="2">
    <source>
        <dbReference type="EMBL" id="MCC5465426.1"/>
    </source>
</evidence>
<dbReference type="InterPro" id="IPR029058">
    <property type="entry name" value="AB_hydrolase_fold"/>
</dbReference>
<dbReference type="SUPFAM" id="SSF53474">
    <property type="entry name" value="alpha/beta-Hydrolases"/>
    <property type="match status" value="1"/>
</dbReference>
<dbReference type="Pfam" id="PF01738">
    <property type="entry name" value="DLH"/>
    <property type="match status" value="1"/>
</dbReference>
<evidence type="ECO:0000259" key="1">
    <source>
        <dbReference type="Pfam" id="PF01738"/>
    </source>
</evidence>
<dbReference type="EMBL" id="JAJHJB010000009">
    <property type="protein sequence ID" value="MCC5465426.1"/>
    <property type="molecule type" value="Genomic_DNA"/>
</dbReference>
<dbReference type="InterPro" id="IPR002925">
    <property type="entry name" value="Dienelactn_hydro"/>
</dbReference>
<dbReference type="GO" id="GO:0016787">
    <property type="term" value="F:hydrolase activity"/>
    <property type="evidence" value="ECO:0007669"/>
    <property type="project" value="UniProtKB-KW"/>
</dbReference>
<dbReference type="Proteomes" id="UP001165492">
    <property type="component" value="Unassembled WGS sequence"/>
</dbReference>
<evidence type="ECO:0000313" key="3">
    <source>
        <dbReference type="Proteomes" id="UP001165492"/>
    </source>
</evidence>